<dbReference type="InterPro" id="IPR002197">
    <property type="entry name" value="HTH_Fis"/>
</dbReference>
<evidence type="ECO:0000256" key="1">
    <source>
        <dbReference type="ARBA" id="ARBA00022741"/>
    </source>
</evidence>
<evidence type="ECO:0000256" key="2">
    <source>
        <dbReference type="ARBA" id="ARBA00022840"/>
    </source>
</evidence>
<dbReference type="EMBL" id="CP073344">
    <property type="protein sequence ID" value="UTW01754.1"/>
    <property type="molecule type" value="Genomic_DNA"/>
</dbReference>
<dbReference type="PROSITE" id="PS50045">
    <property type="entry name" value="SIGMA54_INTERACT_4"/>
    <property type="match status" value="1"/>
</dbReference>
<keyword evidence="8" id="KW-1185">Reference proteome</keyword>
<dbReference type="Gene3D" id="1.10.10.60">
    <property type="entry name" value="Homeodomain-like"/>
    <property type="match status" value="1"/>
</dbReference>
<dbReference type="InterPro" id="IPR003593">
    <property type="entry name" value="AAA+_ATPase"/>
</dbReference>
<protein>
    <submittedName>
        <fullName evidence="7">Sigma-54-dependent Fis family transcriptional regulator</fullName>
    </submittedName>
</protein>
<dbReference type="Pfam" id="PF00158">
    <property type="entry name" value="Sigma54_activat"/>
    <property type="match status" value="1"/>
</dbReference>
<keyword evidence="1" id="KW-0547">Nucleotide-binding</keyword>
<dbReference type="Gene3D" id="3.40.50.300">
    <property type="entry name" value="P-loop containing nucleotide triphosphate hydrolases"/>
    <property type="match status" value="1"/>
</dbReference>
<evidence type="ECO:0000259" key="6">
    <source>
        <dbReference type="PROSITE" id="PS50045"/>
    </source>
</evidence>
<keyword evidence="5" id="KW-0804">Transcription</keyword>
<dbReference type="InterPro" id="IPR027417">
    <property type="entry name" value="P-loop_NTPase"/>
</dbReference>
<dbReference type="PRINTS" id="PR01590">
    <property type="entry name" value="HTHFIS"/>
</dbReference>
<dbReference type="Proteomes" id="UP001059950">
    <property type="component" value="Chromosome"/>
</dbReference>
<name>A0ABY5GPP6_9GAMM</name>
<dbReference type="PROSITE" id="PS00688">
    <property type="entry name" value="SIGMA54_INTERACT_3"/>
    <property type="match status" value="1"/>
</dbReference>
<dbReference type="SUPFAM" id="SSF52540">
    <property type="entry name" value="P-loop containing nucleoside triphosphate hydrolases"/>
    <property type="match status" value="1"/>
</dbReference>
<dbReference type="CDD" id="cd00009">
    <property type="entry name" value="AAA"/>
    <property type="match status" value="1"/>
</dbReference>
<feature type="domain" description="Sigma-54 factor interaction" evidence="6">
    <location>
        <begin position="366"/>
        <end position="573"/>
    </location>
</feature>
<dbReference type="InterPro" id="IPR058031">
    <property type="entry name" value="AAA_lid_NorR"/>
</dbReference>
<evidence type="ECO:0000256" key="4">
    <source>
        <dbReference type="ARBA" id="ARBA00023125"/>
    </source>
</evidence>
<accession>A0ABY5GPP6</accession>
<dbReference type="Gene3D" id="1.10.8.60">
    <property type="match status" value="1"/>
</dbReference>
<evidence type="ECO:0000256" key="3">
    <source>
        <dbReference type="ARBA" id="ARBA00023015"/>
    </source>
</evidence>
<dbReference type="PANTHER" id="PTHR32071">
    <property type="entry name" value="TRANSCRIPTIONAL REGULATORY PROTEIN"/>
    <property type="match status" value="1"/>
</dbReference>
<evidence type="ECO:0000256" key="5">
    <source>
        <dbReference type="ARBA" id="ARBA00023163"/>
    </source>
</evidence>
<dbReference type="Gene3D" id="3.30.450.40">
    <property type="match status" value="1"/>
</dbReference>
<dbReference type="InterPro" id="IPR029016">
    <property type="entry name" value="GAF-like_dom_sf"/>
</dbReference>
<gene>
    <name evidence="7" type="ORF">KDX31_10225</name>
</gene>
<dbReference type="InterPro" id="IPR025943">
    <property type="entry name" value="Sigma_54_int_dom_ATP-bd_2"/>
</dbReference>
<dbReference type="Pfam" id="PF25601">
    <property type="entry name" value="AAA_lid_14"/>
    <property type="match status" value="1"/>
</dbReference>
<dbReference type="Pfam" id="PF02954">
    <property type="entry name" value="HTH_8"/>
    <property type="match status" value="1"/>
</dbReference>
<reference evidence="7" key="1">
    <citation type="submission" date="2021-04" db="EMBL/GenBank/DDBJ databases">
        <title>Oceanospirillales bacteria with DddD are important DMSP degraders in coastal seawater.</title>
        <authorList>
            <person name="Liu J."/>
        </authorList>
    </citation>
    <scope>NUCLEOTIDE SEQUENCE</scope>
    <source>
        <strain evidence="7">GY6</strain>
    </source>
</reference>
<dbReference type="InterPro" id="IPR009057">
    <property type="entry name" value="Homeodomain-like_sf"/>
</dbReference>
<dbReference type="InterPro" id="IPR002078">
    <property type="entry name" value="Sigma_54_int"/>
</dbReference>
<sequence>MLPSMSVVRRDFERGEHDLARLLDQPIFESWQRCYANNLQMAGHVDYGFLAPDQFKDIFLFQKPLLDCSRKHLDALYQSLGGAGWSVLLTDNYCQVLDVRRSKNIAEPKIMDAFRQGAVLSEELIGTSAMSCALTSETFVSVFGPEHYKEFHKSFNCAAVPVYDPLGVVCATVDITNEAPNRDAAAFYLLEACARSIQNELIMSIPNAIVIELQSGTGQFGANNIVLAFSYEQMVIGANIVAERFFKLDLKRQSIHFEGLFDESFSVLFDQGLLKNQSFNLNLSGGISLQGRVLNVPRSEQGRLFQSGELNPAELSEEGKGLEENSLEGKNSSLKKLKNDKTETSIAKPYFGDQRIHAAIDNGLKAIGRLPVLILGESGVGKEVVARYLHQFSPASKGQLVSLNCASIPESLIESELFGYEAGTFTGANREGRAGKIQQANGGTLFLDEIGDMPVALQTRLLRVLETRAVVRLGSAKSETVQFQLICATHRNISSAIEAGAFRRDLFYRISGFEITIPPLRERNDISGVSKLILADESGGQRQLSDETLHYINRYSWPGNVRELRNALIYADTLAEPGRPIEPGDLPDIVCPNRSVNNETNSKFKTSKIKATCDDMILDAIECFDGNLSQAAKYLGIARSTLYRKLEKIQSEVLIKKGRS</sequence>
<keyword evidence="4" id="KW-0238">DNA-binding</keyword>
<dbReference type="SUPFAM" id="SSF46689">
    <property type="entry name" value="Homeodomain-like"/>
    <property type="match status" value="1"/>
</dbReference>
<organism evidence="7 8">
    <name type="scientific">Amphritea atlantica</name>
    <dbReference type="NCBI Taxonomy" id="355243"/>
    <lineage>
        <taxon>Bacteria</taxon>
        <taxon>Pseudomonadati</taxon>
        <taxon>Pseudomonadota</taxon>
        <taxon>Gammaproteobacteria</taxon>
        <taxon>Oceanospirillales</taxon>
        <taxon>Oceanospirillaceae</taxon>
        <taxon>Amphritea</taxon>
    </lineage>
</organism>
<dbReference type="InterPro" id="IPR025662">
    <property type="entry name" value="Sigma_54_int_dom_ATP-bd_1"/>
</dbReference>
<dbReference type="PROSITE" id="PS00676">
    <property type="entry name" value="SIGMA54_INTERACT_2"/>
    <property type="match status" value="1"/>
</dbReference>
<dbReference type="PROSITE" id="PS00675">
    <property type="entry name" value="SIGMA54_INTERACT_1"/>
    <property type="match status" value="1"/>
</dbReference>
<dbReference type="SMART" id="SM00382">
    <property type="entry name" value="AAA"/>
    <property type="match status" value="1"/>
</dbReference>
<keyword evidence="2" id="KW-0067">ATP-binding</keyword>
<dbReference type="PANTHER" id="PTHR32071:SF77">
    <property type="entry name" value="TRANSCRIPTIONAL REGULATORY PROTEIN"/>
    <property type="match status" value="1"/>
</dbReference>
<keyword evidence="3" id="KW-0805">Transcription regulation</keyword>
<evidence type="ECO:0000313" key="7">
    <source>
        <dbReference type="EMBL" id="UTW01754.1"/>
    </source>
</evidence>
<evidence type="ECO:0000313" key="8">
    <source>
        <dbReference type="Proteomes" id="UP001059950"/>
    </source>
</evidence>
<proteinExistence type="predicted"/>
<dbReference type="InterPro" id="IPR025944">
    <property type="entry name" value="Sigma_54_int_dom_CS"/>
</dbReference>